<organism evidence="1 2">
    <name type="scientific">Candidatus Prevotella avicola</name>
    <dbReference type="NCBI Taxonomy" id="2838738"/>
    <lineage>
        <taxon>Bacteria</taxon>
        <taxon>Pseudomonadati</taxon>
        <taxon>Bacteroidota</taxon>
        <taxon>Bacteroidia</taxon>
        <taxon>Bacteroidales</taxon>
        <taxon>Prevotellaceae</taxon>
        <taxon>Prevotella</taxon>
    </lineage>
</organism>
<reference evidence="1" key="2">
    <citation type="submission" date="2021-04" db="EMBL/GenBank/DDBJ databases">
        <authorList>
            <person name="Gilroy R."/>
        </authorList>
    </citation>
    <scope>NUCLEOTIDE SEQUENCE</scope>
    <source>
        <strain evidence="1">ChiHecec3B27-8219</strain>
    </source>
</reference>
<dbReference type="Proteomes" id="UP000824055">
    <property type="component" value="Unassembled WGS sequence"/>
</dbReference>
<name>A0A9D2FXU5_9BACT</name>
<dbReference type="AlphaFoldDB" id="A0A9D2FXU5"/>
<accession>A0A9D2FXU5</accession>
<sequence length="189" mass="21078">MKKILITLIAFIATINVIAQEHLSFKGIPIEGSMPEFCQKLKAKGFTLFNQDGDTSMFTGEFTGRDVLVGVLGAGNGKDVFLVVVLFESSREWNTLATTYSYYKMLYTQKYGVPSFSKENNPSLSDSNISLMTELSQGTVEYETRWTVDGGEIKLSIDKDVEYNKGKVVVVYINSIGLGMYMQDNIDDI</sequence>
<evidence type="ECO:0000313" key="1">
    <source>
        <dbReference type="EMBL" id="HIZ68636.1"/>
    </source>
</evidence>
<proteinExistence type="predicted"/>
<dbReference type="EMBL" id="DXBE01000020">
    <property type="protein sequence ID" value="HIZ68636.1"/>
    <property type="molecule type" value="Genomic_DNA"/>
</dbReference>
<reference evidence="1" key="1">
    <citation type="journal article" date="2021" name="PeerJ">
        <title>Extensive microbial diversity within the chicken gut microbiome revealed by metagenomics and culture.</title>
        <authorList>
            <person name="Gilroy R."/>
            <person name="Ravi A."/>
            <person name="Getino M."/>
            <person name="Pursley I."/>
            <person name="Horton D.L."/>
            <person name="Alikhan N.F."/>
            <person name="Baker D."/>
            <person name="Gharbi K."/>
            <person name="Hall N."/>
            <person name="Watson M."/>
            <person name="Adriaenssens E.M."/>
            <person name="Foster-Nyarko E."/>
            <person name="Jarju S."/>
            <person name="Secka A."/>
            <person name="Antonio M."/>
            <person name="Oren A."/>
            <person name="Chaudhuri R.R."/>
            <person name="La Ragione R."/>
            <person name="Hildebrand F."/>
            <person name="Pallen M.J."/>
        </authorList>
    </citation>
    <scope>NUCLEOTIDE SEQUENCE</scope>
    <source>
        <strain evidence="1">ChiHecec3B27-8219</strain>
    </source>
</reference>
<protein>
    <submittedName>
        <fullName evidence="1">Uncharacterized protein</fullName>
    </submittedName>
</protein>
<gene>
    <name evidence="1" type="ORF">H9966_01945</name>
</gene>
<comment type="caution">
    <text evidence="1">The sequence shown here is derived from an EMBL/GenBank/DDBJ whole genome shotgun (WGS) entry which is preliminary data.</text>
</comment>
<evidence type="ECO:0000313" key="2">
    <source>
        <dbReference type="Proteomes" id="UP000824055"/>
    </source>
</evidence>